<dbReference type="PROSITE" id="PS50035">
    <property type="entry name" value="PLD"/>
    <property type="match status" value="2"/>
</dbReference>
<dbReference type="Pfam" id="PF13091">
    <property type="entry name" value="PLDc_2"/>
    <property type="match status" value="2"/>
</dbReference>
<dbReference type="Gene3D" id="3.30.870.10">
    <property type="entry name" value="Endonuclease Chain A"/>
    <property type="match status" value="2"/>
</dbReference>
<evidence type="ECO:0000313" key="3">
    <source>
        <dbReference type="Proteomes" id="UP001165293"/>
    </source>
</evidence>
<sequence length="518" mass="57285">MRRVAFWLVIACLVALVLVGGAVLLTNRLAPRATGTPSQALPLQPAQTEIDRELAPLLAAHPGESGAIFLVDGVDAFAARALSARKAGRSLDLQYFIWRNDLTGRLVASEIQDAAERGVRVRILLDDMNARGLDPYLLALDAHPNIELRLYNPFRNREDVGRAFELIRRMVSMNHRMHNKAWIADGRVAIVGGRNIGEQYFSADAEVNFRDLDLLLLGPAAQQASAAFDAYWNSAAAVPVATLGARHPEALRALLGDVMRDARSEGARRYLDRVAASRLVRDYYNSALHPRWSANIEVVADPPMKWASDDRSGWLISRLTSKISAARDEALVISPYFVPGEDGASMLATLRHRGARVGIVTNSLAATDVYAVHSGYAAYRSRLVRLGVDLHELRASSHERTAPTFIGTRASLHTKAFVLDGERGFVGSFNVDPRSKTLNTEMGVLFDDPVLASQLRDEYLRLSGPDFSYRVYQDKQGELRWIDGTQRAPVELDSEPDAGFWRRALVRVSGWLPIESQL</sequence>
<protein>
    <submittedName>
        <fullName evidence="2">Phospholipase D family protein</fullName>
    </submittedName>
</protein>
<gene>
    <name evidence="2" type="ORF">LK996_16335</name>
</gene>
<keyword evidence="3" id="KW-1185">Reference proteome</keyword>
<organism evidence="2 3">
    <name type="scientific">Noviluteimonas lactosilytica</name>
    <dbReference type="NCBI Taxonomy" id="2888523"/>
    <lineage>
        <taxon>Bacteria</taxon>
        <taxon>Pseudomonadati</taxon>
        <taxon>Pseudomonadota</taxon>
        <taxon>Gammaproteobacteria</taxon>
        <taxon>Lysobacterales</taxon>
        <taxon>Lysobacteraceae</taxon>
        <taxon>Noviluteimonas</taxon>
    </lineage>
</organism>
<accession>A0ABS8JLY9</accession>
<dbReference type="InterPro" id="IPR025202">
    <property type="entry name" value="PLD-like_dom"/>
</dbReference>
<dbReference type="CDD" id="cd09111">
    <property type="entry name" value="PLDc_ymdC_like_1"/>
    <property type="match status" value="1"/>
</dbReference>
<dbReference type="PANTHER" id="PTHR21248">
    <property type="entry name" value="CARDIOLIPIN SYNTHASE"/>
    <property type="match status" value="1"/>
</dbReference>
<comment type="caution">
    <text evidence="2">The sequence shown here is derived from an EMBL/GenBank/DDBJ whole genome shotgun (WGS) entry which is preliminary data.</text>
</comment>
<feature type="domain" description="PLD phosphodiesterase" evidence="1">
    <location>
        <begin position="408"/>
        <end position="435"/>
    </location>
</feature>
<reference evidence="2" key="1">
    <citation type="submission" date="2021-10" db="EMBL/GenBank/DDBJ databases">
        <authorList>
            <person name="Lyu M."/>
            <person name="Wang X."/>
            <person name="Meng X."/>
            <person name="Xu K."/>
        </authorList>
    </citation>
    <scope>NUCLEOTIDE SEQUENCE</scope>
    <source>
        <strain evidence="2">A6</strain>
    </source>
</reference>
<dbReference type="Proteomes" id="UP001165293">
    <property type="component" value="Unassembled WGS sequence"/>
</dbReference>
<name>A0ABS8JLY9_9GAMM</name>
<dbReference type="InterPro" id="IPR001736">
    <property type="entry name" value="PLipase_D/transphosphatidylase"/>
</dbReference>
<dbReference type="EMBL" id="JAJGAK010000005">
    <property type="protein sequence ID" value="MCC8364640.1"/>
    <property type="molecule type" value="Genomic_DNA"/>
</dbReference>
<evidence type="ECO:0000259" key="1">
    <source>
        <dbReference type="PROSITE" id="PS50035"/>
    </source>
</evidence>
<dbReference type="SUPFAM" id="SSF56024">
    <property type="entry name" value="Phospholipase D/nuclease"/>
    <property type="match status" value="2"/>
</dbReference>
<proteinExistence type="predicted"/>
<evidence type="ECO:0000313" key="2">
    <source>
        <dbReference type="EMBL" id="MCC8364640.1"/>
    </source>
</evidence>
<dbReference type="PANTHER" id="PTHR21248:SF12">
    <property type="entry name" value="CARDIOLIPIN SYNTHASE C"/>
    <property type="match status" value="1"/>
</dbReference>
<feature type="domain" description="PLD phosphodiesterase" evidence="1">
    <location>
        <begin position="173"/>
        <end position="200"/>
    </location>
</feature>
<dbReference type="CDD" id="cd09113">
    <property type="entry name" value="PLDc_ymdC_like_2"/>
    <property type="match status" value="1"/>
</dbReference>
<dbReference type="SMART" id="SM00155">
    <property type="entry name" value="PLDc"/>
    <property type="match status" value="2"/>
</dbReference>